<dbReference type="SMART" id="SM00880">
    <property type="entry name" value="CHAD"/>
    <property type="match status" value="1"/>
</dbReference>
<dbReference type="PROSITE" id="PS51708">
    <property type="entry name" value="CHAD"/>
    <property type="match status" value="1"/>
</dbReference>
<feature type="domain" description="CYTH" evidence="1">
    <location>
        <begin position="2"/>
        <end position="159"/>
    </location>
</feature>
<sequence length="469" mass="56332">MGLEIERKFLLHDAEIISFLEKEGLKFKHLEILQFYIKITKNEEIRYRSEDGKFIKTIKIGKGLIREENECECDKKEFKEALKNRIGTLIQKDRYLFKLNNNSCNIDIFNAELNGLCTFEVEFKDEQTAVFYKLPEFFSNFIHSDVTCDAKYKNKNLAICGDPNVNFSINNIFNVLENSDVELKFPPNMDSKEAFRVLFFKILNNIKKYKDEYLLTFDEEVLHQFRVNLRKTRSLLRMFSDIFDQKTTEIFSDKFKILANSTNLKRDFDVFLDFLSSQKNVDEIVYFISKANEKESEEIKKFLSDVKNYEFLDDWELFLKEESDFYNGPKAKLDLKTVASYHIRRELVAFERKIMALNEKSANEKFHKIRIELKRLRYAMEYFSNTLYVGNFKKYESRLKFIQELFGSLQDRDIWLEILDKMPPSQRVKKLQSKIYKQIYKLREEILQKRVKFVEKTCKISRKLKYYYI</sequence>
<dbReference type="InterPro" id="IPR038186">
    <property type="entry name" value="CHAD_dom_sf"/>
</dbReference>
<dbReference type="EMBL" id="LIWG01000003">
    <property type="protein sequence ID" value="MBE3607787.1"/>
    <property type="molecule type" value="Genomic_DNA"/>
</dbReference>
<feature type="domain" description="CHAD" evidence="2">
    <location>
        <begin position="188"/>
        <end position="462"/>
    </location>
</feature>
<dbReference type="Proteomes" id="UP001318760">
    <property type="component" value="Unassembled WGS sequence"/>
</dbReference>
<evidence type="ECO:0000313" key="5">
    <source>
        <dbReference type="Proteomes" id="UP000650616"/>
    </source>
</evidence>
<dbReference type="AlphaFoldDB" id="A0AAW3ZSQ1"/>
<dbReference type="Gene3D" id="2.40.320.10">
    <property type="entry name" value="Hypothetical Protein Pfu-838710-001"/>
    <property type="match status" value="1"/>
</dbReference>
<dbReference type="InterPro" id="IPR023577">
    <property type="entry name" value="CYTH_domain"/>
</dbReference>
<protein>
    <submittedName>
        <fullName evidence="4">CHAD domain-containing protein</fullName>
    </submittedName>
</protein>
<organism evidence="4 5">
    <name type="scientific">Campylobacter californiensis</name>
    <dbReference type="NCBI Taxonomy" id="1032243"/>
    <lineage>
        <taxon>Bacteria</taxon>
        <taxon>Pseudomonadati</taxon>
        <taxon>Campylobacterota</taxon>
        <taxon>Epsilonproteobacteria</taxon>
        <taxon>Campylobacterales</taxon>
        <taxon>Campylobacteraceae</taxon>
        <taxon>Campylobacter</taxon>
    </lineage>
</organism>
<evidence type="ECO:0000313" key="6">
    <source>
        <dbReference type="Proteomes" id="UP001318760"/>
    </source>
</evidence>
<dbReference type="PROSITE" id="PS51707">
    <property type="entry name" value="CYTH"/>
    <property type="match status" value="1"/>
</dbReference>
<dbReference type="SUPFAM" id="SSF55154">
    <property type="entry name" value="CYTH-like phosphatases"/>
    <property type="match status" value="1"/>
</dbReference>
<dbReference type="PANTHER" id="PTHR39339:SF1">
    <property type="entry name" value="CHAD DOMAIN-CONTAINING PROTEIN"/>
    <property type="match status" value="1"/>
</dbReference>
<dbReference type="InterPro" id="IPR033469">
    <property type="entry name" value="CYTH-like_dom_sf"/>
</dbReference>
<reference evidence="4 5" key="1">
    <citation type="submission" date="2015-08" db="EMBL/GenBank/DDBJ databases">
        <title>Comparative genomics of the Campylobacter concisus group.</title>
        <authorList>
            <person name="Yee E."/>
            <person name="Chapman M.H."/>
            <person name="Huynh S."/>
            <person name="Bono J.L."/>
            <person name="On S.L."/>
            <person name="St Leger J."/>
            <person name="Foster G."/>
            <person name="Parker C.T."/>
            <person name="Miller W.G."/>
        </authorList>
    </citation>
    <scope>NUCLEOTIDE SEQUENCE [LARGE SCALE GENOMIC DNA]</scope>
    <source>
        <strain evidence="4 5">RM9337</strain>
    </source>
</reference>
<dbReference type="EMBL" id="JADBHS010000005">
    <property type="protein sequence ID" value="MBE2986216.1"/>
    <property type="molecule type" value="Genomic_DNA"/>
</dbReference>
<dbReference type="RefSeq" id="WP_170015806.1">
    <property type="nucleotide sequence ID" value="NZ_CP012545.1"/>
</dbReference>
<gene>
    <name evidence="3" type="ORF">CCAL12919_03590</name>
    <name evidence="4" type="ORF">CCAL9337_03465</name>
</gene>
<dbReference type="Proteomes" id="UP000650616">
    <property type="component" value="Unassembled WGS sequence"/>
</dbReference>
<accession>A0AAW3ZSQ1</accession>
<dbReference type="Pfam" id="PF05235">
    <property type="entry name" value="CHAD"/>
    <property type="match status" value="1"/>
</dbReference>
<keyword evidence="5" id="KW-1185">Reference proteome</keyword>
<evidence type="ECO:0000313" key="3">
    <source>
        <dbReference type="EMBL" id="MBE2986216.1"/>
    </source>
</evidence>
<reference evidence="3 6" key="2">
    <citation type="submission" date="2020-10" db="EMBL/GenBank/DDBJ databases">
        <title>Campylobacter californiensis sp. nov. isolated from cattle and feral swine in California.</title>
        <authorList>
            <person name="Miller W.G."/>
        </authorList>
    </citation>
    <scope>NUCLEOTIDE SEQUENCE [LARGE SCALE GENOMIC DNA]</scope>
    <source>
        <strain evidence="3 6">RM12919</strain>
    </source>
</reference>
<dbReference type="InterPro" id="IPR007899">
    <property type="entry name" value="CHAD_dom"/>
</dbReference>
<name>A0AAW3ZSQ1_9BACT</name>
<dbReference type="Gene3D" id="1.40.20.10">
    <property type="entry name" value="CHAD domain"/>
    <property type="match status" value="1"/>
</dbReference>
<evidence type="ECO:0000313" key="4">
    <source>
        <dbReference type="EMBL" id="MBE3607787.1"/>
    </source>
</evidence>
<comment type="caution">
    <text evidence="4">The sequence shown here is derived from an EMBL/GenBank/DDBJ whole genome shotgun (WGS) entry which is preliminary data.</text>
</comment>
<dbReference type="PANTHER" id="PTHR39339">
    <property type="entry name" value="SLR1444 PROTEIN"/>
    <property type="match status" value="1"/>
</dbReference>
<evidence type="ECO:0000259" key="2">
    <source>
        <dbReference type="PROSITE" id="PS51708"/>
    </source>
</evidence>
<evidence type="ECO:0000259" key="1">
    <source>
        <dbReference type="PROSITE" id="PS51707"/>
    </source>
</evidence>
<proteinExistence type="predicted"/>